<dbReference type="InterPro" id="IPR053879">
    <property type="entry name" value="HYDIN_VesB_CFA65-like_Ig"/>
</dbReference>
<dbReference type="InterPro" id="IPR008962">
    <property type="entry name" value="PapD-like_sf"/>
</dbReference>
<gene>
    <name evidence="8" type="ORF">LSCM1_06702</name>
</gene>
<dbReference type="Proteomes" id="UP000673552">
    <property type="component" value="Unassembled WGS sequence"/>
</dbReference>
<dbReference type="GO" id="GO:0005929">
    <property type="term" value="C:cilium"/>
    <property type="evidence" value="ECO:0007669"/>
    <property type="project" value="UniProtKB-SubCell"/>
</dbReference>
<dbReference type="PANTHER" id="PTHR22538:SF0">
    <property type="entry name" value="CILIA- AND FLAGELLA-ASSOCIATED PROTEIN 74"/>
    <property type="match status" value="1"/>
</dbReference>
<comment type="caution">
    <text evidence="8">The sequence shown here is derived from an EMBL/GenBank/DDBJ whole genome shotgun (WGS) entry which is preliminary data.</text>
</comment>
<dbReference type="GO" id="GO:0005737">
    <property type="term" value="C:cytoplasm"/>
    <property type="evidence" value="ECO:0007669"/>
    <property type="project" value="UniProtKB-SubCell"/>
</dbReference>
<dbReference type="Pfam" id="PF24771">
    <property type="entry name" value="Ig_CFAP74_1st"/>
    <property type="match status" value="1"/>
</dbReference>
<organism evidence="8 9">
    <name type="scientific">Leishmania martiniquensis</name>
    <dbReference type="NCBI Taxonomy" id="1580590"/>
    <lineage>
        <taxon>Eukaryota</taxon>
        <taxon>Discoba</taxon>
        <taxon>Euglenozoa</taxon>
        <taxon>Kinetoplastea</taxon>
        <taxon>Metakinetoplastina</taxon>
        <taxon>Trypanosomatida</taxon>
        <taxon>Trypanosomatidae</taxon>
        <taxon>Leishmaniinae</taxon>
        <taxon>Leishmania</taxon>
    </lineage>
</organism>
<dbReference type="OrthoDB" id="545169at2759"/>
<protein>
    <recommendedName>
        <fullName evidence="10">Abnormal spindle-like microcephaly-associated protein ASH domain-containing protein</fullName>
    </recommendedName>
</protein>
<dbReference type="KEGG" id="lmat:92516624"/>
<dbReference type="InterPro" id="IPR056307">
    <property type="entry name" value="Ig-CFAP74_3rd"/>
</dbReference>
<dbReference type="Gene3D" id="2.60.40.10">
    <property type="entry name" value="Immunoglobulins"/>
    <property type="match status" value="6"/>
</dbReference>
<feature type="domain" description="CFAP74 third Ig-like" evidence="7">
    <location>
        <begin position="283"/>
        <end position="378"/>
    </location>
</feature>
<evidence type="ECO:0008006" key="10">
    <source>
        <dbReference type="Google" id="ProtNLM"/>
    </source>
</evidence>
<dbReference type="EMBL" id="JAFEUZ010000018">
    <property type="protein sequence ID" value="KAG5481026.1"/>
    <property type="molecule type" value="Genomic_DNA"/>
</dbReference>
<dbReference type="Pfam" id="PF22544">
    <property type="entry name" value="HYDIN_VesB_CFA65-like_Ig"/>
    <property type="match status" value="1"/>
</dbReference>
<reference evidence="9" key="1">
    <citation type="journal article" date="2021" name="Microbiol. Resour. Announc.">
        <title>LGAAP: Leishmaniinae Genome Assembly and Annotation Pipeline.</title>
        <authorList>
            <person name="Almutairi H."/>
            <person name="Urbaniak M.D."/>
            <person name="Bates M.D."/>
            <person name="Jariyapan N."/>
            <person name="Kwakye-Nuako G."/>
            <person name="Thomaz-Soccol V."/>
            <person name="Al-Salem W.S."/>
            <person name="Dillon R.J."/>
            <person name="Bates P.A."/>
            <person name="Gatherer D."/>
        </authorList>
    </citation>
    <scope>NUCLEOTIDE SEQUENCE [LARGE SCALE GENOMIC DNA]</scope>
</reference>
<evidence type="ECO:0000259" key="7">
    <source>
        <dbReference type="Pfam" id="PF24778"/>
    </source>
</evidence>
<sequence length="1063" mass="116890">MDFLCFQNGVIKNSFYRNDDTDGEDGGSTHRKWRRHRYEAISSSAPVYTRNLLSKDKMPFQCSPAAVHFTDYDVGTEHKILVALTNTARVPRTFRVMPILSRCANVVSVEYVLPPKISPGLSWNVTVKYRPRDLDDISTSIYVKTDLGYFAVPVTSSKKVFAFSVEPKKVNFGTVIVGEKRAKKITLRNDGAMPGTVIVGGDFKSLLGQRHINPVDGREMNFFRISPQQFKIEIPPFSVSQIVLSFAPLNPIEIESEITFTEKTDSQLAHAIPIKGSSTDLPVFLRTGKLDFGACFYGERYWDEVSVVNRANVAAVAEFKVPTSLLDALDVLPSSVCIQAGEEYTVRVLFTPLKDLPKDFGALIKCVVQDQALPLTLSIEAILSCRAPRLLLSSFYIGTIPMETVQSVQVPVTNESSVLQLVGFDNLPGWVTATPEVLTLVPYERASFTLQMAAPQEGRFSQRIRLTNEFGDTQQILLSGQGTRPPIALSARTLLLPPCNIGRSVSATTVLSNTSGALIQFRFFVPPTFFRVSPNAGVLQPGESVVTAIIFHAPMEVEQEEPLQLTASPHRPAKPKKDLSAALISEAPPPRQSVYDDWESGSVEGLWSKHKQFRIQCRLNGTDDDCASIAVRCCAVRPSVMLYEVEKALSTPLGKQQKPIENDTRQNLTKTSAIADRGENSAALPSYKGEVLMEFGSVPIHHTSICSCRVSNTGDEPCMIRAPPPNPFSSFSVMSVAFDEVAPHNVAEIPVSFHPRRYGKFNELIKVEMTMLDGGAAFVFLNVQGSCSSTQLIVTPAETVSQQDVASIESVQYVAFNCTRSTESTRKAVNFHNVGLFPLDILIHSCTAKDERMETGDTAADCDPRGILPFLVHPRTFTLQPNTKQSVDVVFAPSDSGVYSKRLIISASGENSELVLEGRSVSGGIYCFLPISDAKTGKPIAVSFEGDMGCRPDYPVSIPFEAEDNKTLIIGNLLKGLSVEYEVQNWEQTRALETPPEWSATPLSQVIESGKEVQLSVRRSLLEEGEGMVPRISSPFPFRFTIVLRGDGAGMPSYRVLYVVCTD</sequence>
<dbReference type="RefSeq" id="XP_067179459.1">
    <property type="nucleotide sequence ID" value="XM_067324112.1"/>
</dbReference>
<comment type="subcellular location">
    <subcellularLocation>
        <location evidence="1">Cell projection</location>
        <location evidence="1">Cilium</location>
    </subcellularLocation>
    <subcellularLocation>
        <location evidence="2">Cytoplasm</location>
    </subcellularLocation>
</comment>
<evidence type="ECO:0000259" key="6">
    <source>
        <dbReference type="Pfam" id="PF22544"/>
    </source>
</evidence>
<dbReference type="PANTHER" id="PTHR22538">
    <property type="entry name" value="CILIA- AND FLAGELLA-ASSOCIATED PROTEIN 74"/>
    <property type="match status" value="1"/>
</dbReference>
<evidence type="ECO:0000256" key="4">
    <source>
        <dbReference type="ARBA" id="ARBA00023069"/>
    </source>
</evidence>
<evidence type="ECO:0000256" key="3">
    <source>
        <dbReference type="ARBA" id="ARBA00022490"/>
    </source>
</evidence>
<evidence type="ECO:0000313" key="8">
    <source>
        <dbReference type="EMBL" id="KAG5481026.1"/>
    </source>
</evidence>
<reference evidence="9" key="2">
    <citation type="journal article" date="2021" name="Sci. Data">
        <title>Chromosome-scale genome sequencing, assembly and annotation of six genomes from subfamily Leishmaniinae.</title>
        <authorList>
            <person name="Almutairi H."/>
            <person name="Urbaniak M.D."/>
            <person name="Bates M.D."/>
            <person name="Jariyapan N."/>
            <person name="Kwakye-Nuako G."/>
            <person name="Thomaz Soccol V."/>
            <person name="Al-Salem W.S."/>
            <person name="Dillon R.J."/>
            <person name="Bates P.A."/>
            <person name="Gatherer D."/>
        </authorList>
    </citation>
    <scope>NUCLEOTIDE SEQUENCE [LARGE SCALE GENOMIC DNA]</scope>
</reference>
<evidence type="ECO:0000256" key="1">
    <source>
        <dbReference type="ARBA" id="ARBA00004138"/>
    </source>
</evidence>
<name>A0A836KNM3_9TRYP</name>
<feature type="domain" description="HYDIN/VesB/CFA65-like Ig-like" evidence="6">
    <location>
        <begin position="693"/>
        <end position="771"/>
    </location>
</feature>
<keyword evidence="3" id="KW-0963">Cytoplasm</keyword>
<dbReference type="AlphaFoldDB" id="A0A836KNM3"/>
<dbReference type="InterPro" id="IPR013783">
    <property type="entry name" value="Ig-like_fold"/>
</dbReference>
<keyword evidence="9" id="KW-1185">Reference proteome</keyword>
<keyword evidence="4" id="KW-0969">Cilium</keyword>
<evidence type="ECO:0000256" key="2">
    <source>
        <dbReference type="ARBA" id="ARBA00004496"/>
    </source>
</evidence>
<dbReference type="SUPFAM" id="SSF49354">
    <property type="entry name" value="PapD-like"/>
    <property type="match status" value="1"/>
</dbReference>
<accession>A0A836KNM3</accession>
<proteinExistence type="predicted"/>
<dbReference type="GeneID" id="92516624"/>
<evidence type="ECO:0000313" key="9">
    <source>
        <dbReference type="Proteomes" id="UP000673552"/>
    </source>
</evidence>
<keyword evidence="5" id="KW-0966">Cell projection</keyword>
<dbReference type="Pfam" id="PF24778">
    <property type="entry name" value="Ig-CFAP74_3rd"/>
    <property type="match status" value="1"/>
</dbReference>
<evidence type="ECO:0000256" key="5">
    <source>
        <dbReference type="ARBA" id="ARBA00023273"/>
    </source>
</evidence>